<dbReference type="AlphaFoldDB" id="A0AAW2IBC2"/>
<proteinExistence type="predicted"/>
<feature type="compositionally biased region" description="Acidic residues" evidence="1">
    <location>
        <begin position="36"/>
        <end position="49"/>
    </location>
</feature>
<evidence type="ECO:0000256" key="1">
    <source>
        <dbReference type="SAM" id="MobiDB-lite"/>
    </source>
</evidence>
<protein>
    <submittedName>
        <fullName evidence="2">Uncharacterized protein</fullName>
    </submittedName>
</protein>
<sequence length="78" mass="9163">MKQIRSFHELNTIKFESPDSRQPTQIPKYSSATSSGDEEEDDDEEESGYEEMVSYRSCQVSDTTYRHREQTLKIRLPN</sequence>
<accession>A0AAW2IBC2</accession>
<feature type="compositionally biased region" description="Polar residues" evidence="1">
    <location>
        <begin position="20"/>
        <end position="33"/>
    </location>
</feature>
<name>A0AAW2IBC2_9NEOP</name>
<reference evidence="2" key="1">
    <citation type="journal article" date="2024" name="Gigascience">
        <title>Chromosome-level genome of the poultry shaft louse Menopon gallinae provides insight into the host-switching and adaptive evolution of parasitic lice.</title>
        <authorList>
            <person name="Xu Y."/>
            <person name="Ma L."/>
            <person name="Liu S."/>
            <person name="Liang Y."/>
            <person name="Liu Q."/>
            <person name="He Z."/>
            <person name="Tian L."/>
            <person name="Duan Y."/>
            <person name="Cai W."/>
            <person name="Li H."/>
            <person name="Song F."/>
        </authorList>
    </citation>
    <scope>NUCLEOTIDE SEQUENCE</scope>
    <source>
        <strain evidence="2">Cailab_2023a</strain>
    </source>
</reference>
<dbReference type="EMBL" id="JARGDH010000001">
    <property type="protein sequence ID" value="KAL0279484.1"/>
    <property type="molecule type" value="Genomic_DNA"/>
</dbReference>
<organism evidence="2">
    <name type="scientific">Menopon gallinae</name>
    <name type="common">poultry shaft louse</name>
    <dbReference type="NCBI Taxonomy" id="328185"/>
    <lineage>
        <taxon>Eukaryota</taxon>
        <taxon>Metazoa</taxon>
        <taxon>Ecdysozoa</taxon>
        <taxon>Arthropoda</taxon>
        <taxon>Hexapoda</taxon>
        <taxon>Insecta</taxon>
        <taxon>Pterygota</taxon>
        <taxon>Neoptera</taxon>
        <taxon>Paraneoptera</taxon>
        <taxon>Psocodea</taxon>
        <taxon>Troctomorpha</taxon>
        <taxon>Phthiraptera</taxon>
        <taxon>Amblycera</taxon>
        <taxon>Menoponidae</taxon>
        <taxon>Menopon</taxon>
    </lineage>
</organism>
<feature type="region of interest" description="Disordered" evidence="1">
    <location>
        <begin position="1"/>
        <end position="63"/>
    </location>
</feature>
<comment type="caution">
    <text evidence="2">The sequence shown here is derived from an EMBL/GenBank/DDBJ whole genome shotgun (WGS) entry which is preliminary data.</text>
</comment>
<gene>
    <name evidence="2" type="ORF">PYX00_001030</name>
</gene>
<evidence type="ECO:0000313" key="2">
    <source>
        <dbReference type="EMBL" id="KAL0279484.1"/>
    </source>
</evidence>